<keyword evidence="8" id="KW-1185">Reference proteome</keyword>
<accession>B0C5M5</accession>
<keyword evidence="3 5" id="KW-1133">Transmembrane helix</keyword>
<dbReference type="GO" id="GO:0016020">
    <property type="term" value="C:membrane"/>
    <property type="evidence" value="ECO:0007669"/>
    <property type="project" value="UniProtKB-SubCell"/>
</dbReference>
<evidence type="ECO:0000313" key="8">
    <source>
        <dbReference type="Proteomes" id="UP000000268"/>
    </source>
</evidence>
<name>B0C5M5_ACAM1</name>
<dbReference type="OrthoDB" id="472871at2"/>
<dbReference type="STRING" id="329726.AM1_3756"/>
<dbReference type="PANTHER" id="PTHR21016">
    <property type="entry name" value="BETA-AMYLOID BINDING PROTEIN-RELATED"/>
    <property type="match status" value="1"/>
</dbReference>
<comment type="subcellular location">
    <subcellularLocation>
        <location evidence="1">Membrane</location>
        <topology evidence="1">Multi-pass membrane protein</topology>
    </subcellularLocation>
</comment>
<dbReference type="Pfam" id="PF05154">
    <property type="entry name" value="TM2"/>
    <property type="match status" value="1"/>
</dbReference>
<evidence type="ECO:0000256" key="2">
    <source>
        <dbReference type="ARBA" id="ARBA00022692"/>
    </source>
</evidence>
<feature type="transmembrane region" description="Helical" evidence="5">
    <location>
        <begin position="32"/>
        <end position="53"/>
    </location>
</feature>
<dbReference type="PANTHER" id="PTHR21016:SF25">
    <property type="entry name" value="TM2 DOMAIN-CONTAINING PROTEIN DDB_G0277895-RELATED"/>
    <property type="match status" value="1"/>
</dbReference>
<dbReference type="HOGENOM" id="CLU_133283_0_0_3"/>
<evidence type="ECO:0000256" key="1">
    <source>
        <dbReference type="ARBA" id="ARBA00004141"/>
    </source>
</evidence>
<reference evidence="7 8" key="1">
    <citation type="journal article" date="2008" name="Proc. Natl. Acad. Sci. U.S.A.">
        <title>Niche adaptation and genome expansion in the chlorophyll d-producing cyanobacterium Acaryochloris marina.</title>
        <authorList>
            <person name="Swingley W.D."/>
            <person name="Chen M."/>
            <person name="Cheung P.C."/>
            <person name="Conrad A.L."/>
            <person name="Dejesa L.C."/>
            <person name="Hao J."/>
            <person name="Honchak B.M."/>
            <person name="Karbach L.E."/>
            <person name="Kurdoglu A."/>
            <person name="Lahiri S."/>
            <person name="Mastrian S.D."/>
            <person name="Miyashita H."/>
            <person name="Page L."/>
            <person name="Ramakrishna P."/>
            <person name="Satoh S."/>
            <person name="Sattley W.M."/>
            <person name="Shimada Y."/>
            <person name="Taylor H.L."/>
            <person name="Tomo T."/>
            <person name="Tsuchiya T."/>
            <person name="Wang Z.T."/>
            <person name="Raymond J."/>
            <person name="Mimuro M."/>
            <person name="Blankenship R.E."/>
            <person name="Touchman J.W."/>
        </authorList>
    </citation>
    <scope>NUCLEOTIDE SEQUENCE [LARGE SCALE GENOMIC DNA]</scope>
    <source>
        <strain evidence="8">MBIC 11017</strain>
    </source>
</reference>
<organism evidence="7 8">
    <name type="scientific">Acaryochloris marina (strain MBIC 11017)</name>
    <dbReference type="NCBI Taxonomy" id="329726"/>
    <lineage>
        <taxon>Bacteria</taxon>
        <taxon>Bacillati</taxon>
        <taxon>Cyanobacteriota</taxon>
        <taxon>Cyanophyceae</taxon>
        <taxon>Acaryochloridales</taxon>
        <taxon>Acaryochloridaceae</taxon>
        <taxon>Acaryochloris</taxon>
    </lineage>
</organism>
<dbReference type="eggNOG" id="COG2314">
    <property type="taxonomic scope" value="Bacteria"/>
</dbReference>
<evidence type="ECO:0000256" key="5">
    <source>
        <dbReference type="SAM" id="Phobius"/>
    </source>
</evidence>
<evidence type="ECO:0000313" key="7">
    <source>
        <dbReference type="EMBL" id="ABW28746.1"/>
    </source>
</evidence>
<evidence type="ECO:0000256" key="4">
    <source>
        <dbReference type="ARBA" id="ARBA00023136"/>
    </source>
</evidence>
<sequence>MANNGTAYLLWFFSTFGICGIHRFYLGKPISGILYFCTFGFLGIGQVVDLFLIPEMVDHKNLKQRLLYSSADATTQQTIVRDVSTYTQASPPLDVQILKICRDQQGATLSDCVIATEKSPEIVKSKVQELCLAELLVVGNRESDGAVIYKAV</sequence>
<dbReference type="EMBL" id="CP000828">
    <property type="protein sequence ID" value="ABW28746.1"/>
    <property type="molecule type" value="Genomic_DNA"/>
</dbReference>
<proteinExistence type="predicted"/>
<keyword evidence="4 5" id="KW-0472">Membrane</keyword>
<gene>
    <name evidence="7" type="ordered locus">AM1_3756</name>
</gene>
<keyword evidence="2 5" id="KW-0812">Transmembrane</keyword>
<dbReference type="AlphaFoldDB" id="B0C5M5"/>
<feature type="domain" description="TM2" evidence="6">
    <location>
        <begin position="5"/>
        <end position="51"/>
    </location>
</feature>
<dbReference type="KEGG" id="amr:AM1_3756"/>
<evidence type="ECO:0000256" key="3">
    <source>
        <dbReference type="ARBA" id="ARBA00022989"/>
    </source>
</evidence>
<dbReference type="InterPro" id="IPR007829">
    <property type="entry name" value="TM2"/>
</dbReference>
<evidence type="ECO:0000259" key="6">
    <source>
        <dbReference type="Pfam" id="PF05154"/>
    </source>
</evidence>
<dbReference type="Proteomes" id="UP000000268">
    <property type="component" value="Chromosome"/>
</dbReference>
<feature type="transmembrane region" description="Helical" evidence="5">
    <location>
        <begin position="7"/>
        <end position="26"/>
    </location>
</feature>
<dbReference type="InterPro" id="IPR050932">
    <property type="entry name" value="TM2D1-3-like"/>
</dbReference>
<protein>
    <recommendedName>
        <fullName evidence="6">TM2 domain-containing protein</fullName>
    </recommendedName>
</protein>